<dbReference type="Proteomes" id="UP000324222">
    <property type="component" value="Unassembled WGS sequence"/>
</dbReference>
<dbReference type="SUPFAM" id="SSF46689">
    <property type="entry name" value="Homeodomain-like"/>
    <property type="match status" value="1"/>
</dbReference>
<reference evidence="2 3" key="1">
    <citation type="submission" date="2019-05" db="EMBL/GenBank/DDBJ databases">
        <title>Another draft genome of Portunus trituberculatus and its Hox gene families provides insights of decapod evolution.</title>
        <authorList>
            <person name="Jeong J.-H."/>
            <person name="Song I."/>
            <person name="Kim S."/>
            <person name="Choi T."/>
            <person name="Kim D."/>
            <person name="Ryu S."/>
            <person name="Kim W."/>
        </authorList>
    </citation>
    <scope>NUCLEOTIDE SEQUENCE [LARGE SCALE GENOMIC DNA]</scope>
    <source>
        <tissue evidence="2">Muscle</tissue>
    </source>
</reference>
<dbReference type="GO" id="GO:0005634">
    <property type="term" value="C:nucleus"/>
    <property type="evidence" value="ECO:0007669"/>
    <property type="project" value="UniProtKB-SubCell"/>
</dbReference>
<evidence type="ECO:0008006" key="4">
    <source>
        <dbReference type="Google" id="ProtNLM"/>
    </source>
</evidence>
<gene>
    <name evidence="2" type="ORF">E2C01_064290</name>
</gene>
<keyword evidence="3" id="KW-1185">Reference proteome</keyword>
<comment type="caution">
    <text evidence="2">The sequence shown here is derived from an EMBL/GenBank/DDBJ whole genome shotgun (WGS) entry which is preliminary data.</text>
</comment>
<proteinExistence type="predicted"/>
<organism evidence="2 3">
    <name type="scientific">Portunus trituberculatus</name>
    <name type="common">Swimming crab</name>
    <name type="synonym">Neptunus trituberculatus</name>
    <dbReference type="NCBI Taxonomy" id="210409"/>
    <lineage>
        <taxon>Eukaryota</taxon>
        <taxon>Metazoa</taxon>
        <taxon>Ecdysozoa</taxon>
        <taxon>Arthropoda</taxon>
        <taxon>Crustacea</taxon>
        <taxon>Multicrustacea</taxon>
        <taxon>Malacostraca</taxon>
        <taxon>Eumalacostraca</taxon>
        <taxon>Eucarida</taxon>
        <taxon>Decapoda</taxon>
        <taxon>Pleocyemata</taxon>
        <taxon>Brachyura</taxon>
        <taxon>Eubrachyura</taxon>
        <taxon>Portunoidea</taxon>
        <taxon>Portunidae</taxon>
        <taxon>Portuninae</taxon>
        <taxon>Portunus</taxon>
    </lineage>
</organism>
<dbReference type="InterPro" id="IPR009057">
    <property type="entry name" value="Homeodomain-like_sf"/>
</dbReference>
<accession>A0A5B7HIN5</accession>
<dbReference type="OrthoDB" id="6379886at2759"/>
<dbReference type="EMBL" id="VSRR010030451">
    <property type="protein sequence ID" value="MPC70053.1"/>
    <property type="molecule type" value="Genomic_DNA"/>
</dbReference>
<evidence type="ECO:0000313" key="2">
    <source>
        <dbReference type="EMBL" id="MPC70053.1"/>
    </source>
</evidence>
<comment type="subcellular location">
    <subcellularLocation>
        <location evidence="1">Nucleus</location>
    </subcellularLocation>
</comment>
<protein>
    <recommendedName>
        <fullName evidence="4">Transposase Tc1-like domain-containing protein</fullName>
    </recommendedName>
</protein>
<evidence type="ECO:0000256" key="1">
    <source>
        <dbReference type="ARBA" id="ARBA00004123"/>
    </source>
</evidence>
<sequence length="148" mass="16777">MGPRKLISKAQILVSCALVRENKSNQEIGANTGTALRIVQHWTKIYREGGRDASPPPYKPEGRKRSVTQRTLNIIRKQLEANPRIHSKELKARNPALLAGVSERSVRRYVKRNLGYRSCRAVSKPCLTPGHLNSRLAFVSQHKDWDLD</sequence>
<dbReference type="AlphaFoldDB" id="A0A5B7HIN5"/>
<evidence type="ECO:0000313" key="3">
    <source>
        <dbReference type="Proteomes" id="UP000324222"/>
    </source>
</evidence>
<name>A0A5B7HIN5_PORTR</name>